<name>A0A8U7NNJ4_CORMO</name>
<reference evidence="2" key="2">
    <citation type="submission" date="2025-08" db="UniProtKB">
        <authorList>
            <consortium name="Ensembl"/>
        </authorList>
    </citation>
    <scope>IDENTIFICATION</scope>
</reference>
<evidence type="ECO:0000256" key="1">
    <source>
        <dbReference type="SAM" id="MobiDB-lite"/>
    </source>
</evidence>
<evidence type="ECO:0000313" key="2">
    <source>
        <dbReference type="Ensembl" id="ENSCMUP00000028575.1"/>
    </source>
</evidence>
<protein>
    <submittedName>
        <fullName evidence="2">Uncharacterized protein</fullName>
    </submittedName>
</protein>
<proteinExistence type="predicted"/>
<keyword evidence="3" id="KW-1185">Reference proteome</keyword>
<evidence type="ECO:0000313" key="3">
    <source>
        <dbReference type="Proteomes" id="UP000694553"/>
    </source>
</evidence>
<dbReference type="AlphaFoldDB" id="A0A8U7NNJ4"/>
<feature type="compositionally biased region" description="Polar residues" evidence="1">
    <location>
        <begin position="79"/>
        <end position="105"/>
    </location>
</feature>
<dbReference type="Ensembl" id="ENSCMUT00000030197.1">
    <property type="protein sequence ID" value="ENSCMUP00000028575.1"/>
    <property type="gene ID" value="ENSCMUG00000019669.1"/>
</dbReference>
<dbReference type="Proteomes" id="UP000694553">
    <property type="component" value="Unassembled WGS sequence"/>
</dbReference>
<sequence>ITWSLPDGSRISGFHSEECFCREGTEDTVCLGYKYLPRTWPASPGRWCCWQCTRTRSARTRAPSAREGNAVRGRAPSPQRDSTNSTSRQPCRTGGITSPEGTAATSPAPGWVFSSPVCHQSPPAPLIHENTKPWTPLSLLVLLPQPGSSEAPTLSSHF</sequence>
<reference evidence="3" key="1">
    <citation type="submission" date="2019-10" db="EMBL/GenBank/DDBJ databases">
        <title>Corvus moneduloides (New Caledonian crow) genome, bCorMon1, primary haplotype.</title>
        <authorList>
            <person name="Rutz C."/>
            <person name="Fungtammasan C."/>
            <person name="Mountcastle J."/>
            <person name="Formenti G."/>
            <person name="Chow W."/>
            <person name="Howe K."/>
            <person name="Steele M.P."/>
            <person name="Fernandes J."/>
            <person name="Gilbert M.T.P."/>
            <person name="Fedrigo O."/>
            <person name="Jarvis E.D."/>
            <person name="Gemmell N."/>
        </authorList>
    </citation>
    <scope>NUCLEOTIDE SEQUENCE [LARGE SCALE GENOMIC DNA]</scope>
</reference>
<accession>A0A8U7NNJ4</accession>
<feature type="region of interest" description="Disordered" evidence="1">
    <location>
        <begin position="57"/>
        <end position="106"/>
    </location>
</feature>
<organism evidence="2 3">
    <name type="scientific">Corvus moneduloides</name>
    <name type="common">New Caledonian crow</name>
    <dbReference type="NCBI Taxonomy" id="1196302"/>
    <lineage>
        <taxon>Eukaryota</taxon>
        <taxon>Metazoa</taxon>
        <taxon>Chordata</taxon>
        <taxon>Craniata</taxon>
        <taxon>Vertebrata</taxon>
        <taxon>Euteleostomi</taxon>
        <taxon>Archelosauria</taxon>
        <taxon>Archosauria</taxon>
        <taxon>Dinosauria</taxon>
        <taxon>Saurischia</taxon>
        <taxon>Theropoda</taxon>
        <taxon>Coelurosauria</taxon>
        <taxon>Aves</taxon>
        <taxon>Neognathae</taxon>
        <taxon>Neoaves</taxon>
        <taxon>Telluraves</taxon>
        <taxon>Australaves</taxon>
        <taxon>Passeriformes</taxon>
        <taxon>Corvoidea</taxon>
        <taxon>Corvidae</taxon>
        <taxon>Corvus</taxon>
    </lineage>
</organism>
<reference evidence="2" key="3">
    <citation type="submission" date="2025-09" db="UniProtKB">
        <authorList>
            <consortium name="Ensembl"/>
        </authorList>
    </citation>
    <scope>IDENTIFICATION</scope>
</reference>